<evidence type="ECO:0000313" key="3">
    <source>
        <dbReference type="Proteomes" id="UP000181951"/>
    </source>
</evidence>
<dbReference type="STRING" id="310780.SAMN05216267_101584"/>
<evidence type="ECO:0000313" key="2">
    <source>
        <dbReference type="EMBL" id="SEO01213.1"/>
    </source>
</evidence>
<keyword evidence="3" id="KW-1185">Reference proteome</keyword>
<reference evidence="2 3" key="1">
    <citation type="submission" date="2016-10" db="EMBL/GenBank/DDBJ databases">
        <authorList>
            <person name="de Groot N.N."/>
        </authorList>
    </citation>
    <scope>NUCLEOTIDE SEQUENCE [LARGE SCALE GENOMIC DNA]</scope>
    <source>
        <strain evidence="2 3">CGMCC 4.2026</strain>
    </source>
</reference>
<name>A0A1H8L7X6_9ACTN</name>
<dbReference type="RefSeq" id="WP_069463807.1">
    <property type="nucleotide sequence ID" value="NZ_FODD01000015.1"/>
</dbReference>
<organism evidence="2 3">
    <name type="scientific">Actinacidiphila rubida</name>
    <dbReference type="NCBI Taxonomy" id="310780"/>
    <lineage>
        <taxon>Bacteria</taxon>
        <taxon>Bacillati</taxon>
        <taxon>Actinomycetota</taxon>
        <taxon>Actinomycetes</taxon>
        <taxon>Kitasatosporales</taxon>
        <taxon>Streptomycetaceae</taxon>
        <taxon>Actinacidiphila</taxon>
    </lineage>
</organism>
<dbReference type="InterPro" id="IPR057170">
    <property type="entry name" value="DUF7848"/>
</dbReference>
<dbReference type="OrthoDB" id="4236662at2"/>
<dbReference type="EMBL" id="FODD01000015">
    <property type="protein sequence ID" value="SEO01213.1"/>
    <property type="molecule type" value="Genomic_DNA"/>
</dbReference>
<evidence type="ECO:0000259" key="1">
    <source>
        <dbReference type="Pfam" id="PF25232"/>
    </source>
</evidence>
<dbReference type="Proteomes" id="UP000181951">
    <property type="component" value="Unassembled WGS sequence"/>
</dbReference>
<sequence length="90" mass="10287">MSRTVLRYVDWRIVPDDDESTPPITFQMECVACAILYGAYDAKALSPASEDFADVQDWALRHSGRNPEHTAFREQVHRYWKTYTVGGSSC</sequence>
<feature type="domain" description="DUF7848" evidence="1">
    <location>
        <begin position="1"/>
        <end position="83"/>
    </location>
</feature>
<dbReference type="Pfam" id="PF25232">
    <property type="entry name" value="DUF7848"/>
    <property type="match status" value="1"/>
</dbReference>
<proteinExistence type="predicted"/>
<accession>A0A1H8L7X6</accession>
<protein>
    <recommendedName>
        <fullName evidence="1">DUF7848 domain-containing protein</fullName>
    </recommendedName>
</protein>
<gene>
    <name evidence="2" type="ORF">SAMN05216267_101584</name>
</gene>
<dbReference type="AlphaFoldDB" id="A0A1H8L7X6"/>